<dbReference type="Gene3D" id="3.10.260.10">
    <property type="entry name" value="Transcription regulator HTH, APSES-type DNA-binding domain"/>
    <property type="match status" value="1"/>
</dbReference>
<dbReference type="InterPro" id="IPR036887">
    <property type="entry name" value="HTH_APSES_sf"/>
</dbReference>
<sequence length="201" mass="22610">MSVSTLLHPKGPSEQVTTSPSQGHPGQTFGSPSSVSSPSSSFASTPMATMMESPATAYSDNLYQVASRSHMVSGSSQGPFVEFARAHPKGAVRFRPFEHGLNATARRSIEEFQIYPFESIEEFCRHIPYASGKKDFFEKTGRESFEVFQYVFKVPGDDKEYHVMWDYNVGLVRMTPFFKCCKYSKVRDNSVGVEHEHPKMR</sequence>
<dbReference type="OrthoDB" id="5562739at2759"/>
<gene>
    <name evidence="2" type="ORF">SPSK_09812</name>
</gene>
<reference evidence="2 3" key="1">
    <citation type="journal article" date="2014" name="BMC Genomics">
        <title>Comparative genomics of the major fungal agents of human and animal Sporotrichosis: Sporothrix schenckii and Sporothrix brasiliensis.</title>
        <authorList>
            <person name="Teixeira M.M."/>
            <person name="de Almeida L.G."/>
            <person name="Kubitschek-Barreira P."/>
            <person name="Alves F.L."/>
            <person name="Kioshima E.S."/>
            <person name="Abadio A.K."/>
            <person name="Fernandes L."/>
            <person name="Derengowski L.S."/>
            <person name="Ferreira K.S."/>
            <person name="Souza R.C."/>
            <person name="Ruiz J.C."/>
            <person name="de Andrade N.C."/>
            <person name="Paes H.C."/>
            <person name="Nicola A.M."/>
            <person name="Albuquerque P."/>
            <person name="Gerber A.L."/>
            <person name="Martins V.P."/>
            <person name="Peconick L.D."/>
            <person name="Neto A.V."/>
            <person name="Chaucanez C.B."/>
            <person name="Silva P.A."/>
            <person name="Cunha O.L."/>
            <person name="de Oliveira F.F."/>
            <person name="dos Santos T.C."/>
            <person name="Barros A.L."/>
            <person name="Soares M.A."/>
            <person name="de Oliveira L.M."/>
            <person name="Marini M.M."/>
            <person name="Villalobos-Duno H."/>
            <person name="Cunha M.M."/>
            <person name="de Hoog S."/>
            <person name="da Silveira J.F."/>
            <person name="Henrissat B."/>
            <person name="Nino-Vega G.A."/>
            <person name="Cisalpino P.S."/>
            <person name="Mora-Montes H.M."/>
            <person name="Almeida S.R."/>
            <person name="Stajich J.E."/>
            <person name="Lopes-Bezerra L.M."/>
            <person name="Vasconcelos A.T."/>
            <person name="Felipe M.S."/>
        </authorList>
    </citation>
    <scope>NUCLEOTIDE SEQUENCE [LARGE SCALE GENOMIC DNA]</scope>
    <source>
        <strain evidence="2 3">1099-18</strain>
    </source>
</reference>
<feature type="region of interest" description="Disordered" evidence="1">
    <location>
        <begin position="1"/>
        <end position="46"/>
    </location>
</feature>
<evidence type="ECO:0000256" key="1">
    <source>
        <dbReference type="SAM" id="MobiDB-lite"/>
    </source>
</evidence>
<dbReference type="EMBL" id="AXCR01000007">
    <property type="protein sequence ID" value="KJR85832.1"/>
    <property type="molecule type" value="Genomic_DNA"/>
</dbReference>
<dbReference type="AlphaFoldDB" id="A0A0F2M864"/>
<organism evidence="2 3">
    <name type="scientific">Sporothrix schenckii 1099-18</name>
    <dbReference type="NCBI Taxonomy" id="1397361"/>
    <lineage>
        <taxon>Eukaryota</taxon>
        <taxon>Fungi</taxon>
        <taxon>Dikarya</taxon>
        <taxon>Ascomycota</taxon>
        <taxon>Pezizomycotina</taxon>
        <taxon>Sordariomycetes</taxon>
        <taxon>Sordariomycetidae</taxon>
        <taxon>Ophiostomatales</taxon>
        <taxon>Ophiostomataceae</taxon>
        <taxon>Sporothrix</taxon>
    </lineage>
</organism>
<comment type="caution">
    <text evidence="2">The sequence shown here is derived from an EMBL/GenBank/DDBJ whole genome shotgun (WGS) entry which is preliminary data.</text>
</comment>
<dbReference type="KEGG" id="ssck:SPSK_09812"/>
<dbReference type="VEuPathDB" id="FungiDB:SPSK_09812"/>
<evidence type="ECO:0000313" key="3">
    <source>
        <dbReference type="Proteomes" id="UP000033710"/>
    </source>
</evidence>
<dbReference type="GeneID" id="27671659"/>
<dbReference type="Proteomes" id="UP000033710">
    <property type="component" value="Unassembled WGS sequence"/>
</dbReference>
<feature type="compositionally biased region" description="Polar residues" evidence="1">
    <location>
        <begin position="14"/>
        <end position="30"/>
    </location>
</feature>
<name>A0A0F2M864_SPOSC</name>
<dbReference type="GO" id="GO:0003677">
    <property type="term" value="F:DNA binding"/>
    <property type="evidence" value="ECO:0007669"/>
    <property type="project" value="InterPro"/>
</dbReference>
<protein>
    <submittedName>
        <fullName evidence="2">Uncharacterized protein</fullName>
    </submittedName>
</protein>
<proteinExistence type="predicted"/>
<accession>A0A0F2M864</accession>
<dbReference type="SUPFAM" id="SSF54616">
    <property type="entry name" value="DNA-binding domain of Mlu1-box binding protein MBP1"/>
    <property type="match status" value="1"/>
</dbReference>
<reference evidence="2 3" key="2">
    <citation type="journal article" date="2015" name="Eukaryot. Cell">
        <title>Asexual propagation of a virulent clone complex in a human and feline outbreak of sporotrichosis.</title>
        <authorList>
            <person name="Teixeira Mde M."/>
            <person name="Rodrigues A.M."/>
            <person name="Tsui C.K."/>
            <person name="de Almeida L.G."/>
            <person name="Van Diepeningen A.D."/>
            <person name="van den Ende B.G."/>
            <person name="Fernandes G.F."/>
            <person name="Kano R."/>
            <person name="Hamelin R.C."/>
            <person name="Lopes-Bezerra L.M."/>
            <person name="Vasconcelos A.T."/>
            <person name="de Hoog S."/>
            <person name="de Camargo Z.P."/>
            <person name="Felipe M.S."/>
        </authorList>
    </citation>
    <scope>NUCLEOTIDE SEQUENCE [LARGE SCALE GENOMIC DNA]</scope>
    <source>
        <strain evidence="2 3">1099-18</strain>
    </source>
</reference>
<dbReference type="RefSeq" id="XP_016588508.1">
    <property type="nucleotide sequence ID" value="XM_016736382.1"/>
</dbReference>
<evidence type="ECO:0000313" key="2">
    <source>
        <dbReference type="EMBL" id="KJR85832.1"/>
    </source>
</evidence>
<feature type="compositionally biased region" description="Low complexity" evidence="1">
    <location>
        <begin position="31"/>
        <end position="41"/>
    </location>
</feature>